<sequence>MSREYGFVTEWELNASRDRVWRAVATGPAENLTPWWRGVTLSVGPAGLIEGAVAQLSVVSPVGYTLRERLVVAVVEAPKLLVATSAGDLVGEGRVELMPVDGNHTRVRVTWCVVATRRWMVVSAWFLDPLFRWAHRRVMARGLVGLRQLVANTDDE</sequence>
<comment type="caution">
    <text evidence="1">The sequence shown here is derived from an EMBL/GenBank/DDBJ whole genome shotgun (WGS) entry which is preliminary data.</text>
</comment>
<evidence type="ECO:0008006" key="3">
    <source>
        <dbReference type="Google" id="ProtNLM"/>
    </source>
</evidence>
<reference evidence="1 2" key="1">
    <citation type="submission" date="2020-02" db="EMBL/GenBank/DDBJ databases">
        <title>Sequencing the genomes of 1000 actinobacteria strains.</title>
        <authorList>
            <person name="Klenk H.-P."/>
        </authorList>
    </citation>
    <scope>NUCLEOTIDE SEQUENCE [LARGE SCALE GENOMIC DNA]</scope>
    <source>
        <strain evidence="1 2">DSM 27960</strain>
    </source>
</reference>
<evidence type="ECO:0000313" key="1">
    <source>
        <dbReference type="EMBL" id="NIH54363.1"/>
    </source>
</evidence>
<dbReference type="EMBL" id="JAAMOX010000002">
    <property type="protein sequence ID" value="NIH54363.1"/>
    <property type="molecule type" value="Genomic_DNA"/>
</dbReference>
<dbReference type="AlphaFoldDB" id="A0A7X5R2A3"/>
<dbReference type="InterPro" id="IPR023393">
    <property type="entry name" value="START-like_dom_sf"/>
</dbReference>
<dbReference type="RefSeq" id="WP_167150748.1">
    <property type="nucleotide sequence ID" value="NZ_JAAMOX010000002.1"/>
</dbReference>
<gene>
    <name evidence="1" type="ORF">FHX76_002259</name>
</gene>
<name>A0A7X5R2A3_9MICO</name>
<dbReference type="Proteomes" id="UP000541033">
    <property type="component" value="Unassembled WGS sequence"/>
</dbReference>
<accession>A0A7X5R2A3</accession>
<dbReference type="Gene3D" id="3.30.530.20">
    <property type="match status" value="1"/>
</dbReference>
<evidence type="ECO:0000313" key="2">
    <source>
        <dbReference type="Proteomes" id="UP000541033"/>
    </source>
</evidence>
<dbReference type="SUPFAM" id="SSF55961">
    <property type="entry name" value="Bet v1-like"/>
    <property type="match status" value="1"/>
</dbReference>
<protein>
    <recommendedName>
        <fullName evidence="3">SRPBCC family protein</fullName>
    </recommendedName>
</protein>
<proteinExistence type="predicted"/>
<organism evidence="1 2">
    <name type="scientific">Lysinibacter cavernae</name>
    <dbReference type="NCBI Taxonomy" id="1640652"/>
    <lineage>
        <taxon>Bacteria</taxon>
        <taxon>Bacillati</taxon>
        <taxon>Actinomycetota</taxon>
        <taxon>Actinomycetes</taxon>
        <taxon>Micrococcales</taxon>
        <taxon>Microbacteriaceae</taxon>
        <taxon>Lysinibacter</taxon>
    </lineage>
</organism>
<keyword evidence="2" id="KW-1185">Reference proteome</keyword>